<dbReference type="EMBL" id="GEBQ01030165">
    <property type="protein sequence ID" value="JAT09812.1"/>
    <property type="molecule type" value="Transcribed_RNA"/>
</dbReference>
<feature type="non-terminal residue" evidence="2">
    <location>
        <position position="136"/>
    </location>
</feature>
<evidence type="ECO:0000256" key="1">
    <source>
        <dbReference type="SAM" id="MobiDB-lite"/>
    </source>
</evidence>
<gene>
    <name evidence="2" type="ORF">g.1929</name>
</gene>
<proteinExistence type="predicted"/>
<evidence type="ECO:0000313" key="2">
    <source>
        <dbReference type="EMBL" id="JAT09812.1"/>
    </source>
</evidence>
<name>A0A1B6KEB8_9HEMI</name>
<reference evidence="2" key="1">
    <citation type="submission" date="2015-11" db="EMBL/GenBank/DDBJ databases">
        <title>De novo transcriptome assembly of four potential Pierce s Disease insect vectors from Arizona vineyards.</title>
        <authorList>
            <person name="Tassone E.E."/>
        </authorList>
    </citation>
    <scope>NUCLEOTIDE SEQUENCE</scope>
</reference>
<protein>
    <submittedName>
        <fullName evidence="2">Uncharacterized protein</fullName>
    </submittedName>
</protein>
<sequence length="136" mass="15456">RRQGSSHLYLKISQSEQWYGFSQEFVYILNVLSGRHHNPPVYVYDAIMNRSKLLTLLVILLVTTLCQGRRINESKNKLQRTKDGGLHSNPTNQVKDIPSSLEHSSYYNKREGGSTELPTSHEPVHSTGHPVTSEEP</sequence>
<feature type="compositionally biased region" description="Basic and acidic residues" evidence="1">
    <location>
        <begin position="72"/>
        <end position="85"/>
    </location>
</feature>
<dbReference type="AlphaFoldDB" id="A0A1B6KEB8"/>
<feature type="region of interest" description="Disordered" evidence="1">
    <location>
        <begin position="72"/>
        <end position="136"/>
    </location>
</feature>
<accession>A0A1B6KEB8</accession>
<organism evidence="2">
    <name type="scientific">Graphocephala atropunctata</name>
    <dbReference type="NCBI Taxonomy" id="36148"/>
    <lineage>
        <taxon>Eukaryota</taxon>
        <taxon>Metazoa</taxon>
        <taxon>Ecdysozoa</taxon>
        <taxon>Arthropoda</taxon>
        <taxon>Hexapoda</taxon>
        <taxon>Insecta</taxon>
        <taxon>Pterygota</taxon>
        <taxon>Neoptera</taxon>
        <taxon>Paraneoptera</taxon>
        <taxon>Hemiptera</taxon>
        <taxon>Auchenorrhyncha</taxon>
        <taxon>Membracoidea</taxon>
        <taxon>Cicadellidae</taxon>
        <taxon>Cicadellinae</taxon>
        <taxon>Cicadellini</taxon>
        <taxon>Graphocephala</taxon>
    </lineage>
</organism>
<feature type="non-terminal residue" evidence="2">
    <location>
        <position position="1"/>
    </location>
</feature>